<comment type="caution">
    <text evidence="2">The sequence shown here is derived from an EMBL/GenBank/DDBJ whole genome shotgun (WGS) entry which is preliminary data.</text>
</comment>
<reference evidence="2" key="1">
    <citation type="submission" date="2022-11" db="EMBL/GenBank/DDBJ databases">
        <title>Marilongibacter aestuarii gen. nov., sp. nov., isolated from tidal flat sediment.</title>
        <authorList>
            <person name="Jiayan W."/>
        </authorList>
    </citation>
    <scope>NUCLEOTIDE SEQUENCE</scope>
    <source>
        <strain evidence="2">Z1-6</strain>
    </source>
</reference>
<dbReference type="EMBL" id="JAPOHD010000065">
    <property type="protein sequence ID" value="MCY1723015.1"/>
    <property type="molecule type" value="Genomic_DNA"/>
</dbReference>
<sequence>MNTKKQIPVNIITGFLGAGKTTAIIHLLKQKKNAEQWAVLINEFGKVSVDFETLLPKASGNEKIFEISGGCICCSAKDNFRQNLSEIIDQQKFDRIIIEPSGLGGADMLSEIINDNANLELMPVICLVSIDYLALEKLKLNPIFRNQLLRSDILVLNKCDLLQDGVMKTEAFEKLKREYPGKFCYKTASEGRIDETLLMPFLQKEQEKSSFDKFIFASKDLHDSNYESKSFSYAAESRFDLKSLFKVLKENRSIIRSKGFLNGIDGWKLINYTLGSLTQKPCTERFENRLVVISEKKNKNSMLDFRDKIESSII</sequence>
<gene>
    <name evidence="2" type="ORF">OU798_21890</name>
</gene>
<evidence type="ECO:0000313" key="2">
    <source>
        <dbReference type="EMBL" id="MCY1723015.1"/>
    </source>
</evidence>
<name>A0A9X3J9Q6_9BACT</name>
<dbReference type="GO" id="GO:0005737">
    <property type="term" value="C:cytoplasm"/>
    <property type="evidence" value="ECO:0007669"/>
    <property type="project" value="TreeGrafter"/>
</dbReference>
<dbReference type="SUPFAM" id="SSF52540">
    <property type="entry name" value="P-loop containing nucleoside triphosphate hydrolases"/>
    <property type="match status" value="1"/>
</dbReference>
<dbReference type="RefSeq" id="WP_343335340.1">
    <property type="nucleotide sequence ID" value="NZ_JAPOHD010000065.1"/>
</dbReference>
<dbReference type="InterPro" id="IPR003495">
    <property type="entry name" value="CobW/HypB/UreG_nucleotide-bd"/>
</dbReference>
<organism evidence="2 3">
    <name type="scientific">Draconibacterium aestuarii</name>
    <dbReference type="NCBI Taxonomy" id="2998507"/>
    <lineage>
        <taxon>Bacteria</taxon>
        <taxon>Pseudomonadati</taxon>
        <taxon>Bacteroidota</taxon>
        <taxon>Bacteroidia</taxon>
        <taxon>Marinilabiliales</taxon>
        <taxon>Prolixibacteraceae</taxon>
        <taxon>Draconibacterium</taxon>
    </lineage>
</organism>
<dbReference type="CDD" id="cd03112">
    <property type="entry name" value="CobW-like"/>
    <property type="match status" value="1"/>
</dbReference>
<dbReference type="InterPro" id="IPR051316">
    <property type="entry name" value="Zinc-reg_GTPase_activator"/>
</dbReference>
<dbReference type="Gene3D" id="3.40.50.300">
    <property type="entry name" value="P-loop containing nucleotide triphosphate hydrolases"/>
    <property type="match status" value="1"/>
</dbReference>
<keyword evidence="3" id="KW-1185">Reference proteome</keyword>
<proteinExistence type="predicted"/>
<dbReference type="PANTHER" id="PTHR13748">
    <property type="entry name" value="COBW-RELATED"/>
    <property type="match status" value="1"/>
</dbReference>
<evidence type="ECO:0000313" key="3">
    <source>
        <dbReference type="Proteomes" id="UP001145087"/>
    </source>
</evidence>
<dbReference type="InterPro" id="IPR027417">
    <property type="entry name" value="P-loop_NTPase"/>
</dbReference>
<dbReference type="PANTHER" id="PTHR13748:SF46">
    <property type="entry name" value="ZINC CHAPERONE YEIR"/>
    <property type="match status" value="1"/>
</dbReference>
<feature type="domain" description="CobW/HypB/UreG nucleotide-binding" evidence="1">
    <location>
        <begin position="8"/>
        <end position="176"/>
    </location>
</feature>
<dbReference type="AlphaFoldDB" id="A0A9X3J9Q6"/>
<dbReference type="Proteomes" id="UP001145087">
    <property type="component" value="Unassembled WGS sequence"/>
</dbReference>
<evidence type="ECO:0000259" key="1">
    <source>
        <dbReference type="Pfam" id="PF02492"/>
    </source>
</evidence>
<protein>
    <submittedName>
        <fullName evidence="2">GTP-binding protein</fullName>
    </submittedName>
</protein>
<dbReference type="Pfam" id="PF02492">
    <property type="entry name" value="cobW"/>
    <property type="match status" value="1"/>
</dbReference>
<accession>A0A9X3J9Q6</accession>